<evidence type="ECO:0000259" key="2">
    <source>
        <dbReference type="Pfam" id="PF02464"/>
    </source>
</evidence>
<dbReference type="NCBIfam" id="TIGR00199">
    <property type="entry name" value="PncC_domain"/>
    <property type="match status" value="1"/>
</dbReference>
<sequence length="231" mass="25237">VVEEAAALASRLTRRLRKREWTVSTAESCTGGLIASILTDISGASSWYKQGWVVYTNDSKMRELGVEDSAFDKGESGAVSHKVAVQMARGARYKSRSNVAIAVTGIAGPGGFKDGKEIGRVHAAVIAEDYFLVRRMDFGENDRLDNKRSFAAFALRLAIEALDRVTEGEKKASASKRRRPTRAKDSGDEISHDLDPASEEWEGVIAWGSAKRTVAQSLKNVDLASLTDWDE</sequence>
<dbReference type="Gene3D" id="3.90.950.20">
    <property type="entry name" value="CinA-like"/>
    <property type="match status" value="1"/>
</dbReference>
<name>A0A381QFN6_9ZZZZ</name>
<feature type="domain" description="CinA C-terminal" evidence="2">
    <location>
        <begin position="7"/>
        <end position="160"/>
    </location>
</feature>
<dbReference type="EMBL" id="UINC01001329">
    <property type="protein sequence ID" value="SUZ77798.1"/>
    <property type="molecule type" value="Genomic_DNA"/>
</dbReference>
<organism evidence="3">
    <name type="scientific">marine metagenome</name>
    <dbReference type="NCBI Taxonomy" id="408172"/>
    <lineage>
        <taxon>unclassified sequences</taxon>
        <taxon>metagenomes</taxon>
        <taxon>ecological metagenomes</taxon>
    </lineage>
</organism>
<proteinExistence type="predicted"/>
<evidence type="ECO:0000256" key="1">
    <source>
        <dbReference type="SAM" id="MobiDB-lite"/>
    </source>
</evidence>
<feature type="non-terminal residue" evidence="3">
    <location>
        <position position="1"/>
    </location>
</feature>
<gene>
    <name evidence="3" type="ORF">METZ01_LOCUS30652</name>
</gene>
<evidence type="ECO:0000313" key="3">
    <source>
        <dbReference type="EMBL" id="SUZ77798.1"/>
    </source>
</evidence>
<protein>
    <recommendedName>
        <fullName evidence="2">CinA C-terminal domain-containing protein</fullName>
    </recommendedName>
</protein>
<dbReference type="SUPFAM" id="SSF142433">
    <property type="entry name" value="CinA-like"/>
    <property type="match status" value="1"/>
</dbReference>
<dbReference type="InterPro" id="IPR036653">
    <property type="entry name" value="CinA-like_C"/>
</dbReference>
<reference evidence="3" key="1">
    <citation type="submission" date="2018-05" db="EMBL/GenBank/DDBJ databases">
        <authorList>
            <person name="Lanie J.A."/>
            <person name="Ng W.-L."/>
            <person name="Kazmierczak K.M."/>
            <person name="Andrzejewski T.M."/>
            <person name="Davidsen T.M."/>
            <person name="Wayne K.J."/>
            <person name="Tettelin H."/>
            <person name="Glass J.I."/>
            <person name="Rusch D."/>
            <person name="Podicherti R."/>
            <person name="Tsui H.-C.T."/>
            <person name="Winkler M.E."/>
        </authorList>
    </citation>
    <scope>NUCLEOTIDE SEQUENCE</scope>
</reference>
<accession>A0A381QFN6</accession>
<dbReference type="AlphaFoldDB" id="A0A381QFN6"/>
<dbReference type="InterPro" id="IPR008136">
    <property type="entry name" value="CinA_C"/>
</dbReference>
<dbReference type="Pfam" id="PF02464">
    <property type="entry name" value="CinA"/>
    <property type="match status" value="1"/>
</dbReference>
<feature type="region of interest" description="Disordered" evidence="1">
    <location>
        <begin position="168"/>
        <end position="195"/>
    </location>
</feature>
<feature type="compositionally biased region" description="Basic and acidic residues" evidence="1">
    <location>
        <begin position="182"/>
        <end position="195"/>
    </location>
</feature>